<evidence type="ECO:0000313" key="2">
    <source>
        <dbReference type="EMBL" id="GAA2974721.1"/>
    </source>
</evidence>
<feature type="compositionally biased region" description="Basic and acidic residues" evidence="1">
    <location>
        <begin position="42"/>
        <end position="52"/>
    </location>
</feature>
<proteinExistence type="predicted"/>
<reference evidence="2 3" key="1">
    <citation type="journal article" date="2019" name="Int. J. Syst. Evol. Microbiol.">
        <title>The Global Catalogue of Microorganisms (GCM) 10K type strain sequencing project: providing services to taxonomists for standard genome sequencing and annotation.</title>
        <authorList>
            <consortium name="The Broad Institute Genomics Platform"/>
            <consortium name="The Broad Institute Genome Sequencing Center for Infectious Disease"/>
            <person name="Wu L."/>
            <person name="Ma J."/>
        </authorList>
    </citation>
    <scope>NUCLEOTIDE SEQUENCE [LARGE SCALE GENOMIC DNA]</scope>
    <source>
        <strain evidence="2 3">JCM 9088</strain>
    </source>
</reference>
<protein>
    <submittedName>
        <fullName evidence="2">Uncharacterized protein</fullName>
    </submittedName>
</protein>
<feature type="region of interest" description="Disordered" evidence="1">
    <location>
        <begin position="41"/>
        <end position="63"/>
    </location>
</feature>
<dbReference type="EMBL" id="BAAAUD010000115">
    <property type="protein sequence ID" value="GAA2974721.1"/>
    <property type="molecule type" value="Genomic_DNA"/>
</dbReference>
<dbReference type="Proteomes" id="UP001500403">
    <property type="component" value="Unassembled WGS sequence"/>
</dbReference>
<organism evidence="2 3">
    <name type="scientific">Streptomyces enissocaesilis</name>
    <dbReference type="NCBI Taxonomy" id="332589"/>
    <lineage>
        <taxon>Bacteria</taxon>
        <taxon>Bacillati</taxon>
        <taxon>Actinomycetota</taxon>
        <taxon>Actinomycetes</taxon>
        <taxon>Kitasatosporales</taxon>
        <taxon>Streptomycetaceae</taxon>
        <taxon>Streptomyces</taxon>
        <taxon>Streptomyces rochei group</taxon>
    </lineage>
</organism>
<gene>
    <name evidence="2" type="ORF">GCM10010446_68700</name>
</gene>
<evidence type="ECO:0000256" key="1">
    <source>
        <dbReference type="SAM" id="MobiDB-lite"/>
    </source>
</evidence>
<keyword evidence="3" id="KW-1185">Reference proteome</keyword>
<accession>A0ABN3XNW9</accession>
<evidence type="ECO:0000313" key="3">
    <source>
        <dbReference type="Proteomes" id="UP001500403"/>
    </source>
</evidence>
<comment type="caution">
    <text evidence="2">The sequence shown here is derived from an EMBL/GenBank/DDBJ whole genome shotgun (WGS) entry which is preliminary data.</text>
</comment>
<name>A0ABN3XNW9_9ACTN</name>
<sequence>MPRIRSILGQDRLFAVVQDLLVTDIRAGLLLLPFPYGYGDTEAGHAPDRDTPGRAANETTITG</sequence>